<evidence type="ECO:0000313" key="1">
    <source>
        <dbReference type="EMBL" id="GFR64633.1"/>
    </source>
</evidence>
<reference evidence="1 2" key="1">
    <citation type="journal article" date="2021" name="Elife">
        <title>Chloroplast acquisition without the gene transfer in kleptoplastic sea slugs, Plakobranchus ocellatus.</title>
        <authorList>
            <person name="Maeda T."/>
            <person name="Takahashi S."/>
            <person name="Yoshida T."/>
            <person name="Shimamura S."/>
            <person name="Takaki Y."/>
            <person name="Nagai Y."/>
            <person name="Toyoda A."/>
            <person name="Suzuki Y."/>
            <person name="Arimoto A."/>
            <person name="Ishii H."/>
            <person name="Satoh N."/>
            <person name="Nishiyama T."/>
            <person name="Hasebe M."/>
            <person name="Maruyama T."/>
            <person name="Minagawa J."/>
            <person name="Obokata J."/>
            <person name="Shigenobu S."/>
        </authorList>
    </citation>
    <scope>NUCLEOTIDE SEQUENCE [LARGE SCALE GENOMIC DNA]</scope>
</reference>
<organism evidence="1 2">
    <name type="scientific">Elysia marginata</name>
    <dbReference type="NCBI Taxonomy" id="1093978"/>
    <lineage>
        <taxon>Eukaryota</taxon>
        <taxon>Metazoa</taxon>
        <taxon>Spiralia</taxon>
        <taxon>Lophotrochozoa</taxon>
        <taxon>Mollusca</taxon>
        <taxon>Gastropoda</taxon>
        <taxon>Heterobranchia</taxon>
        <taxon>Euthyneura</taxon>
        <taxon>Panpulmonata</taxon>
        <taxon>Sacoglossa</taxon>
        <taxon>Placobranchoidea</taxon>
        <taxon>Plakobranchidae</taxon>
        <taxon>Elysia</taxon>
    </lineage>
</organism>
<protein>
    <submittedName>
        <fullName evidence="1">Uncharacterized protein</fullName>
    </submittedName>
</protein>
<sequence length="258" mass="29172">MEGKHTAKLKPDFNCFHSEEKPDMKLLQLNIKADPLTTMSDEPQDTRWLSKEEKPNIQTAFWFPKVKNEIDAAILANVKSGVEDQGRTSLKNEELLLREKVNFDVYVEHEEGWLREEDGEPSKTELKTGSYVEQILTGSFNFDVYVKHEKGRLREVDGEPSKNESKTGSFVEQILTGSFPLSSDRTKLCVASKLPSSTNTTKQAGNNKEFSPLQMNEPSIHSKLEVNCMSGTVGLVGCLNFNVYFQLQGYIRDGAWDN</sequence>
<proteinExistence type="predicted"/>
<accession>A0AAV4EUD0</accession>
<name>A0AAV4EUD0_9GAST</name>
<comment type="caution">
    <text evidence="1">The sequence shown here is derived from an EMBL/GenBank/DDBJ whole genome shotgun (WGS) entry which is preliminary data.</text>
</comment>
<dbReference type="EMBL" id="BMAT01010992">
    <property type="protein sequence ID" value="GFR64633.1"/>
    <property type="molecule type" value="Genomic_DNA"/>
</dbReference>
<keyword evidence="2" id="KW-1185">Reference proteome</keyword>
<gene>
    <name evidence="1" type="ORF">ElyMa_005512100</name>
</gene>
<dbReference type="Proteomes" id="UP000762676">
    <property type="component" value="Unassembled WGS sequence"/>
</dbReference>
<evidence type="ECO:0000313" key="2">
    <source>
        <dbReference type="Proteomes" id="UP000762676"/>
    </source>
</evidence>
<dbReference type="AlphaFoldDB" id="A0AAV4EUD0"/>